<dbReference type="GO" id="GO:0006952">
    <property type="term" value="P:defense response"/>
    <property type="evidence" value="ECO:0007669"/>
    <property type="project" value="UniProtKB-KW"/>
</dbReference>
<evidence type="ECO:0000259" key="4">
    <source>
        <dbReference type="Pfam" id="PF18052"/>
    </source>
</evidence>
<accession>A0AAV1R9R3</accession>
<sequence length="109" mass="12406">MADLFLSPALQVIFDRITSPFIEVLGGIWGFEDNLKRRKQSLLMIQAALEDAEEQQVTRKALKAWTCSGMQLIDYHTEDLLEHLTVEGKRYPVGISMNGEKVRKALETL</sequence>
<evidence type="ECO:0000313" key="6">
    <source>
        <dbReference type="Proteomes" id="UP001314170"/>
    </source>
</evidence>
<evidence type="ECO:0000313" key="5">
    <source>
        <dbReference type="EMBL" id="CAK7330337.1"/>
    </source>
</evidence>
<gene>
    <name evidence="5" type="ORF">DCAF_LOCUS7906</name>
</gene>
<protein>
    <recommendedName>
        <fullName evidence="4">Disease resistance N-terminal domain-containing protein</fullName>
    </recommendedName>
</protein>
<name>A0AAV1R9R3_9ROSI</name>
<evidence type="ECO:0000256" key="1">
    <source>
        <dbReference type="ARBA" id="ARBA00022737"/>
    </source>
</evidence>
<dbReference type="Proteomes" id="UP001314170">
    <property type="component" value="Unassembled WGS sequence"/>
</dbReference>
<dbReference type="EMBL" id="CAWUPB010000913">
    <property type="protein sequence ID" value="CAK7330337.1"/>
    <property type="molecule type" value="Genomic_DNA"/>
</dbReference>
<dbReference type="AlphaFoldDB" id="A0AAV1R9R3"/>
<evidence type="ECO:0000256" key="2">
    <source>
        <dbReference type="ARBA" id="ARBA00022741"/>
    </source>
</evidence>
<keyword evidence="1" id="KW-0677">Repeat</keyword>
<reference evidence="5 6" key="1">
    <citation type="submission" date="2024-01" db="EMBL/GenBank/DDBJ databases">
        <authorList>
            <person name="Waweru B."/>
        </authorList>
    </citation>
    <scope>NUCLEOTIDE SEQUENCE [LARGE SCALE GENOMIC DNA]</scope>
</reference>
<dbReference type="InterPro" id="IPR041118">
    <property type="entry name" value="Rx_N"/>
</dbReference>
<evidence type="ECO:0000256" key="3">
    <source>
        <dbReference type="ARBA" id="ARBA00022821"/>
    </source>
</evidence>
<proteinExistence type="predicted"/>
<feature type="domain" description="Disease resistance N-terminal" evidence="4">
    <location>
        <begin position="5"/>
        <end position="90"/>
    </location>
</feature>
<organism evidence="5 6">
    <name type="scientific">Dovyalis caffra</name>
    <dbReference type="NCBI Taxonomy" id="77055"/>
    <lineage>
        <taxon>Eukaryota</taxon>
        <taxon>Viridiplantae</taxon>
        <taxon>Streptophyta</taxon>
        <taxon>Embryophyta</taxon>
        <taxon>Tracheophyta</taxon>
        <taxon>Spermatophyta</taxon>
        <taxon>Magnoliopsida</taxon>
        <taxon>eudicotyledons</taxon>
        <taxon>Gunneridae</taxon>
        <taxon>Pentapetalae</taxon>
        <taxon>rosids</taxon>
        <taxon>fabids</taxon>
        <taxon>Malpighiales</taxon>
        <taxon>Salicaceae</taxon>
        <taxon>Flacourtieae</taxon>
        <taxon>Dovyalis</taxon>
    </lineage>
</organism>
<dbReference type="Gene3D" id="1.20.5.4130">
    <property type="match status" value="1"/>
</dbReference>
<keyword evidence="2" id="KW-0547">Nucleotide-binding</keyword>
<dbReference type="GO" id="GO:0000166">
    <property type="term" value="F:nucleotide binding"/>
    <property type="evidence" value="ECO:0007669"/>
    <property type="project" value="UniProtKB-KW"/>
</dbReference>
<keyword evidence="3" id="KW-0611">Plant defense</keyword>
<keyword evidence="6" id="KW-1185">Reference proteome</keyword>
<dbReference type="Pfam" id="PF18052">
    <property type="entry name" value="Rx_N"/>
    <property type="match status" value="1"/>
</dbReference>
<comment type="caution">
    <text evidence="5">The sequence shown here is derived from an EMBL/GenBank/DDBJ whole genome shotgun (WGS) entry which is preliminary data.</text>
</comment>